<dbReference type="Gene3D" id="3.30.370.10">
    <property type="entry name" value="Barstar-like"/>
    <property type="match status" value="1"/>
</dbReference>
<name>A0ABS5ZJG7_9GAMM</name>
<keyword evidence="4" id="KW-1185">Reference proteome</keyword>
<organism evidence="3 4">
    <name type="scientific">Zooshikella harenae</name>
    <dbReference type="NCBI Taxonomy" id="2827238"/>
    <lineage>
        <taxon>Bacteria</taxon>
        <taxon>Pseudomonadati</taxon>
        <taxon>Pseudomonadota</taxon>
        <taxon>Gammaproteobacteria</taxon>
        <taxon>Oceanospirillales</taxon>
        <taxon>Zooshikellaceae</taxon>
        <taxon>Zooshikella</taxon>
    </lineage>
</organism>
<dbReference type="RefSeq" id="WP_215822351.1">
    <property type="nucleotide sequence ID" value="NZ_JAGSOY010000146.1"/>
</dbReference>
<evidence type="ECO:0000313" key="3">
    <source>
        <dbReference type="EMBL" id="MBU2714080.1"/>
    </source>
</evidence>
<protein>
    <submittedName>
        <fullName evidence="3">Barstar family protein</fullName>
    </submittedName>
</protein>
<gene>
    <name evidence="3" type="ORF">KCG35_23805</name>
</gene>
<dbReference type="EMBL" id="JAGSOY010000146">
    <property type="protein sequence ID" value="MBU2714080.1"/>
    <property type="molecule type" value="Genomic_DNA"/>
</dbReference>
<dbReference type="Pfam" id="PF01337">
    <property type="entry name" value="Barstar"/>
    <property type="match status" value="1"/>
</dbReference>
<proteinExistence type="inferred from homology"/>
<dbReference type="Proteomes" id="UP000690515">
    <property type="component" value="Unassembled WGS sequence"/>
</dbReference>
<feature type="domain" description="Barstar (barnase inhibitor)" evidence="2">
    <location>
        <begin position="4"/>
        <end position="87"/>
    </location>
</feature>
<dbReference type="InterPro" id="IPR000468">
    <property type="entry name" value="Barstar"/>
</dbReference>
<reference evidence="3 4" key="1">
    <citation type="submission" date="2021-04" db="EMBL/GenBank/DDBJ databases">
        <authorList>
            <person name="Pira H."/>
            <person name="Risdian C."/>
            <person name="Wink J."/>
        </authorList>
    </citation>
    <scope>NUCLEOTIDE SEQUENCE [LARGE SCALE GENOMIC DNA]</scope>
    <source>
        <strain evidence="3 4">WH53</strain>
    </source>
</reference>
<evidence type="ECO:0000256" key="1">
    <source>
        <dbReference type="ARBA" id="ARBA00006845"/>
    </source>
</evidence>
<accession>A0ABS5ZJG7</accession>
<dbReference type="InterPro" id="IPR035905">
    <property type="entry name" value="Barstar-like_sf"/>
</dbReference>
<comment type="similarity">
    <text evidence="1">Belongs to the barstar family.</text>
</comment>
<comment type="caution">
    <text evidence="3">The sequence shown here is derived from an EMBL/GenBank/DDBJ whole genome shotgun (WGS) entry which is preliminary data.</text>
</comment>
<dbReference type="SUPFAM" id="SSF52038">
    <property type="entry name" value="Barstar-related"/>
    <property type="match status" value="1"/>
</dbReference>
<evidence type="ECO:0000313" key="4">
    <source>
        <dbReference type="Proteomes" id="UP000690515"/>
    </source>
</evidence>
<sequence length="99" mass="11410">MIKCRVNGKLLADWKQFHDFFEKTFAFPGYYGRNMDAWNDCMSDYCYENGLVSLHIDNASELKALNSEAFNALVECSAFINWRSTEEGGDPLIVLSYYV</sequence>
<evidence type="ECO:0000259" key="2">
    <source>
        <dbReference type="Pfam" id="PF01337"/>
    </source>
</evidence>